<organism evidence="1 2">
    <name type="scientific">Paenibacillus pini JCM 16418</name>
    <dbReference type="NCBI Taxonomy" id="1236976"/>
    <lineage>
        <taxon>Bacteria</taxon>
        <taxon>Bacillati</taxon>
        <taxon>Bacillota</taxon>
        <taxon>Bacilli</taxon>
        <taxon>Bacillales</taxon>
        <taxon>Paenibacillaceae</taxon>
        <taxon>Paenibacillus</taxon>
    </lineage>
</organism>
<gene>
    <name evidence="1" type="ORF">JCM16418_4156</name>
</gene>
<dbReference type="RefSeq" id="WP_036652040.1">
    <property type="nucleotide sequence ID" value="NZ_BAVZ01000017.1"/>
</dbReference>
<dbReference type="EMBL" id="BAVZ01000017">
    <property type="protein sequence ID" value="GAF09988.1"/>
    <property type="molecule type" value="Genomic_DNA"/>
</dbReference>
<dbReference type="AlphaFoldDB" id="W7YRB7"/>
<reference evidence="1 2" key="1">
    <citation type="journal article" date="2014" name="Genome Announc.">
        <title>Draft Genome Sequence of Paenibacillus pini JCM 16418T, Isolated from the Rhizosphere of Pine Tree.</title>
        <authorList>
            <person name="Yuki M."/>
            <person name="Oshima K."/>
            <person name="Suda W."/>
            <person name="Oshida Y."/>
            <person name="Kitamura K."/>
            <person name="Iida Y."/>
            <person name="Hattori M."/>
            <person name="Ohkuma M."/>
        </authorList>
    </citation>
    <scope>NUCLEOTIDE SEQUENCE [LARGE SCALE GENOMIC DNA]</scope>
    <source>
        <strain evidence="1 2">JCM 16418</strain>
    </source>
</reference>
<name>W7YRB7_9BACL</name>
<proteinExistence type="predicted"/>
<dbReference type="eggNOG" id="ENOG5034AJ1">
    <property type="taxonomic scope" value="Bacteria"/>
</dbReference>
<protein>
    <submittedName>
        <fullName evidence="1">Uncharacterized protein</fullName>
    </submittedName>
</protein>
<keyword evidence="2" id="KW-1185">Reference proteome</keyword>
<evidence type="ECO:0000313" key="1">
    <source>
        <dbReference type="EMBL" id="GAF09988.1"/>
    </source>
</evidence>
<evidence type="ECO:0000313" key="2">
    <source>
        <dbReference type="Proteomes" id="UP000019364"/>
    </source>
</evidence>
<dbReference type="OrthoDB" id="2665147at2"/>
<sequence length="115" mass="12942">MYYIKDAKIRRMTEHNGAPCAEVGVLPGSLGDTALLVYVTEGQDGDYDMVKIIRNEADTVLDWYDNGMHAAFVDVTNGAFEATDMMTAEQERHKFKRELLSFGNIEADLKARFSE</sequence>
<comment type="caution">
    <text evidence="1">The sequence shown here is derived from an EMBL/GenBank/DDBJ whole genome shotgun (WGS) entry which is preliminary data.</text>
</comment>
<dbReference type="Proteomes" id="UP000019364">
    <property type="component" value="Unassembled WGS sequence"/>
</dbReference>
<accession>W7YRB7</accession>
<dbReference type="STRING" id="1236976.JCM16418_4156"/>